<evidence type="ECO:0000313" key="5">
    <source>
        <dbReference type="Proteomes" id="UP000225889"/>
    </source>
</evidence>
<dbReference type="Proteomes" id="UP000225889">
    <property type="component" value="Unassembled WGS sequence"/>
</dbReference>
<reference evidence="4 5" key="2">
    <citation type="submission" date="2017-10" db="EMBL/GenBank/DDBJ databases">
        <authorList>
            <person name="Banno H."/>
            <person name="Chua N.-H."/>
        </authorList>
    </citation>
    <scope>NUCLEOTIDE SEQUENCE [LARGE SCALE GENOMIC DNA]</scope>
    <source>
        <strain evidence="4 5">JK626</strain>
    </source>
</reference>
<evidence type="ECO:0000256" key="1">
    <source>
        <dbReference type="ARBA" id="ARBA00004613"/>
    </source>
</evidence>
<dbReference type="InterPro" id="IPR002509">
    <property type="entry name" value="NODB_dom"/>
</dbReference>
<dbReference type="CDD" id="cd10918">
    <property type="entry name" value="CE4_NodB_like_5s_6s"/>
    <property type="match status" value="1"/>
</dbReference>
<dbReference type="Gene3D" id="3.20.20.370">
    <property type="entry name" value="Glycoside hydrolase/deacetylase"/>
    <property type="match status" value="1"/>
</dbReference>
<comment type="subcellular location">
    <subcellularLocation>
        <location evidence="1">Secreted</location>
    </subcellularLocation>
</comment>
<gene>
    <name evidence="4" type="ORF">CSX01_10005</name>
</gene>
<dbReference type="InterPro" id="IPR051398">
    <property type="entry name" value="Polysacch_Deacetylase"/>
</dbReference>
<dbReference type="Pfam" id="PF01522">
    <property type="entry name" value="Polysacc_deac_1"/>
    <property type="match status" value="1"/>
</dbReference>
<sequence>MNAHAHGIMFHHFHGEDHVKAQGSLSAEDFDDLLTWYGKNHNIICAEEFYDKAINGKLGKDDVVLTFDDALLCQYDIAVPVMKDRGLTGFWFVYTSPLTGVYEKLEIYHHFRFSMYQEIDEFYSDFFKAAEDIKDILGIDVIAKLSDEKWRTYKLKSTFYTDNDRKFRYARDSILGLERYNQVMETMMVKVGYEYKKYVDRLWIREHELQSLHSLGHIIGLHSHTHPTTLGLMDYEKQKEEYSVCKQLLEGFLPTITTVSYPCDSINEDTKEIMQNLGVKLGFRAYPIVNSDPLFIPREDHSNLFKIMKNESLLYNTEY</sequence>
<evidence type="ECO:0000313" key="4">
    <source>
        <dbReference type="EMBL" id="PHU34439.1"/>
    </source>
</evidence>
<feature type="domain" description="NodB homology" evidence="3">
    <location>
        <begin position="198"/>
        <end position="280"/>
    </location>
</feature>
<reference evidence="4 5" key="1">
    <citation type="submission" date="2017-10" db="EMBL/GenBank/DDBJ databases">
        <title>Resolving the taxonomy of Roseburia spp., Eubacterium rectale and Agathobacter spp. through phylogenomic analysis.</title>
        <authorList>
            <person name="Sheridan P.O."/>
            <person name="Walker A.W."/>
            <person name="Duncan S.H."/>
            <person name="Scott K.P."/>
            <person name="Toole P.W.O."/>
            <person name="Luis P."/>
            <person name="Flint H.J."/>
        </authorList>
    </citation>
    <scope>NUCLEOTIDE SEQUENCE [LARGE SCALE GENOMIC DNA]</scope>
    <source>
        <strain evidence="4 5">JK626</strain>
    </source>
</reference>
<proteinExistence type="predicted"/>
<dbReference type="PANTHER" id="PTHR34216:SF3">
    <property type="entry name" value="POLY-BETA-1,6-N-ACETYL-D-GLUCOSAMINE N-DEACETYLASE"/>
    <property type="match status" value="1"/>
</dbReference>
<dbReference type="GO" id="GO:0005576">
    <property type="term" value="C:extracellular region"/>
    <property type="evidence" value="ECO:0007669"/>
    <property type="project" value="UniProtKB-SubCell"/>
</dbReference>
<dbReference type="PANTHER" id="PTHR34216">
    <property type="match status" value="1"/>
</dbReference>
<evidence type="ECO:0000256" key="2">
    <source>
        <dbReference type="ARBA" id="ARBA00022729"/>
    </source>
</evidence>
<dbReference type="GO" id="GO:0005975">
    <property type="term" value="P:carbohydrate metabolic process"/>
    <property type="evidence" value="ECO:0007669"/>
    <property type="project" value="InterPro"/>
</dbReference>
<dbReference type="GO" id="GO:0016810">
    <property type="term" value="F:hydrolase activity, acting on carbon-nitrogen (but not peptide) bonds"/>
    <property type="evidence" value="ECO:0007669"/>
    <property type="project" value="InterPro"/>
</dbReference>
<comment type="caution">
    <text evidence="4">The sequence shown here is derived from an EMBL/GenBank/DDBJ whole genome shotgun (WGS) entry which is preliminary data.</text>
</comment>
<protein>
    <recommendedName>
        <fullName evidence="3">NodB homology domain-containing protein</fullName>
    </recommendedName>
</protein>
<accession>A0A2G3DTS7</accession>
<organism evidence="4 5">
    <name type="scientific">Pseudobutyrivibrio ruminis</name>
    <dbReference type="NCBI Taxonomy" id="46206"/>
    <lineage>
        <taxon>Bacteria</taxon>
        <taxon>Bacillati</taxon>
        <taxon>Bacillota</taxon>
        <taxon>Clostridia</taxon>
        <taxon>Lachnospirales</taxon>
        <taxon>Lachnospiraceae</taxon>
        <taxon>Pseudobutyrivibrio</taxon>
    </lineage>
</organism>
<dbReference type="RefSeq" id="WP_099392274.1">
    <property type="nucleotide sequence ID" value="NZ_PDYF01000023.1"/>
</dbReference>
<evidence type="ECO:0000259" key="3">
    <source>
        <dbReference type="Pfam" id="PF01522"/>
    </source>
</evidence>
<keyword evidence="2" id="KW-0732">Signal</keyword>
<name>A0A2G3DTS7_9FIRM</name>
<dbReference type="InterPro" id="IPR011330">
    <property type="entry name" value="Glyco_hydro/deAcase_b/a-brl"/>
</dbReference>
<dbReference type="AlphaFoldDB" id="A0A2G3DTS7"/>
<dbReference type="SUPFAM" id="SSF88713">
    <property type="entry name" value="Glycoside hydrolase/deacetylase"/>
    <property type="match status" value="1"/>
</dbReference>
<dbReference type="EMBL" id="PDYF01000023">
    <property type="protein sequence ID" value="PHU34439.1"/>
    <property type="molecule type" value="Genomic_DNA"/>
</dbReference>